<name>A0AAV4PA57_9ARAC</name>
<evidence type="ECO:0000256" key="1">
    <source>
        <dbReference type="SAM" id="MobiDB-lite"/>
    </source>
</evidence>
<organism evidence="2 3">
    <name type="scientific">Caerostris darwini</name>
    <dbReference type="NCBI Taxonomy" id="1538125"/>
    <lineage>
        <taxon>Eukaryota</taxon>
        <taxon>Metazoa</taxon>
        <taxon>Ecdysozoa</taxon>
        <taxon>Arthropoda</taxon>
        <taxon>Chelicerata</taxon>
        <taxon>Arachnida</taxon>
        <taxon>Araneae</taxon>
        <taxon>Araneomorphae</taxon>
        <taxon>Entelegynae</taxon>
        <taxon>Araneoidea</taxon>
        <taxon>Araneidae</taxon>
        <taxon>Caerostris</taxon>
    </lineage>
</organism>
<dbReference type="AlphaFoldDB" id="A0AAV4PA57"/>
<accession>A0AAV4PA57</accession>
<protein>
    <submittedName>
        <fullName evidence="2">Uncharacterized protein</fullName>
    </submittedName>
</protein>
<feature type="region of interest" description="Disordered" evidence="1">
    <location>
        <begin position="69"/>
        <end position="94"/>
    </location>
</feature>
<feature type="compositionally biased region" description="Polar residues" evidence="1">
    <location>
        <begin position="74"/>
        <end position="94"/>
    </location>
</feature>
<dbReference type="Proteomes" id="UP001054837">
    <property type="component" value="Unassembled WGS sequence"/>
</dbReference>
<keyword evidence="3" id="KW-1185">Reference proteome</keyword>
<comment type="caution">
    <text evidence="2">The sequence shown here is derived from an EMBL/GenBank/DDBJ whole genome shotgun (WGS) entry which is preliminary data.</text>
</comment>
<proteinExistence type="predicted"/>
<evidence type="ECO:0000313" key="2">
    <source>
        <dbReference type="EMBL" id="GIX92022.1"/>
    </source>
</evidence>
<reference evidence="2 3" key="1">
    <citation type="submission" date="2021-06" db="EMBL/GenBank/DDBJ databases">
        <title>Caerostris darwini draft genome.</title>
        <authorList>
            <person name="Kono N."/>
            <person name="Arakawa K."/>
        </authorList>
    </citation>
    <scope>NUCLEOTIDE SEQUENCE [LARGE SCALE GENOMIC DNA]</scope>
</reference>
<evidence type="ECO:0000313" key="3">
    <source>
        <dbReference type="Proteomes" id="UP001054837"/>
    </source>
</evidence>
<gene>
    <name evidence="2" type="ORF">CDAR_268461</name>
</gene>
<dbReference type="EMBL" id="BPLQ01002362">
    <property type="protein sequence ID" value="GIX92022.1"/>
    <property type="molecule type" value="Genomic_DNA"/>
</dbReference>
<sequence length="94" mass="10589">MKNCPIIGLIESPTRINCAKRGHLASWKCCAMFPKATRKTLSSTEAPSKRFSSNLIDERISFADTLKNQHRKISPTQPENTQRIIPTNAENHNP</sequence>